<dbReference type="Gene3D" id="3.80.10.10">
    <property type="entry name" value="Ribonuclease Inhibitor"/>
    <property type="match status" value="1"/>
</dbReference>
<dbReference type="PANTHER" id="PTHR47684">
    <property type="entry name" value="PROTEIN TONSOKU"/>
    <property type="match status" value="1"/>
</dbReference>
<dbReference type="InterPro" id="IPR044227">
    <property type="entry name" value="TONSOKU"/>
</dbReference>
<dbReference type="GO" id="GO:0009933">
    <property type="term" value="P:meristem structural organization"/>
    <property type="evidence" value="ECO:0007669"/>
    <property type="project" value="InterPro"/>
</dbReference>
<feature type="compositionally biased region" description="Low complexity" evidence="1">
    <location>
        <begin position="449"/>
        <end position="464"/>
    </location>
</feature>
<feature type="region of interest" description="Disordered" evidence="1">
    <location>
        <begin position="434"/>
        <end position="464"/>
    </location>
</feature>
<keyword evidence="3" id="KW-1185">Reference proteome</keyword>
<dbReference type="GO" id="GO:0072423">
    <property type="term" value="P:response to DNA damage checkpoint signaling"/>
    <property type="evidence" value="ECO:0007669"/>
    <property type="project" value="InterPro"/>
</dbReference>
<dbReference type="Proteomes" id="UP001154282">
    <property type="component" value="Unassembled WGS sequence"/>
</dbReference>
<evidence type="ECO:0000313" key="2">
    <source>
        <dbReference type="EMBL" id="CAI0442218.1"/>
    </source>
</evidence>
<dbReference type="InterPro" id="IPR032675">
    <property type="entry name" value="LRR_dom_sf"/>
</dbReference>
<protein>
    <recommendedName>
        <fullName evidence="4">Protein TONSOKU</fullName>
    </recommendedName>
</protein>
<dbReference type="GO" id="GO:0040029">
    <property type="term" value="P:epigenetic regulation of gene expression"/>
    <property type="evidence" value="ECO:0007669"/>
    <property type="project" value="InterPro"/>
</dbReference>
<dbReference type="FunFam" id="3.80.10.10:FF:000500">
    <property type="entry name" value="Protein TONSOKU"/>
    <property type="match status" value="1"/>
</dbReference>
<dbReference type="EMBL" id="CAMGYJ010000007">
    <property type="protein sequence ID" value="CAI0442218.1"/>
    <property type="molecule type" value="Genomic_DNA"/>
</dbReference>
<name>A0AAV0M7I3_9ROSI</name>
<evidence type="ECO:0000313" key="3">
    <source>
        <dbReference type="Proteomes" id="UP001154282"/>
    </source>
</evidence>
<organism evidence="2 3">
    <name type="scientific">Linum tenue</name>
    <dbReference type="NCBI Taxonomy" id="586396"/>
    <lineage>
        <taxon>Eukaryota</taxon>
        <taxon>Viridiplantae</taxon>
        <taxon>Streptophyta</taxon>
        <taxon>Embryophyta</taxon>
        <taxon>Tracheophyta</taxon>
        <taxon>Spermatophyta</taxon>
        <taxon>Magnoliopsida</taxon>
        <taxon>eudicotyledons</taxon>
        <taxon>Gunneridae</taxon>
        <taxon>Pentapetalae</taxon>
        <taxon>rosids</taxon>
        <taxon>fabids</taxon>
        <taxon>Malpighiales</taxon>
        <taxon>Linaceae</taxon>
        <taxon>Linum</taxon>
    </lineage>
</organism>
<sequence length="538" mass="58850">MLESLDELEVLNSDARNIFIEVSIDGWIQKRLMKLYIDCCNELSESPNINLLKKLYISEVEDEVTASDCGLQDISIAPLLKALHTHKTVVMLDLSHNLLGNGTMEKLQQFFTSGQKYGDITLDLHCNRFGPTALFQICECPVFFSRLEVLNISGNRLTDACGSYLSTILGKCKALYSLNIERCSITSRTIQKVVDAIHSDSVLAQLSIGHNPLTGASITNLLKRLSTLNSFAELDLSGLKLNKPVIDSLCELAKTSCLTSLSVGSTGIGNEGALQLTDSLPTGSQESLKLDLSYCTLTSAYIHKLASNLNLACCIMELNLQGNPILPLGGNALVSLLKQPGCCLRLLVLNKCHLGLLLVLQLIQALAENDQLEELHVADNDGLHKNEISTPKKPPTDERLLDCRVNTGHDEDLVVADSEDSTRTEAAASRFELNDTCTSSSRKTKNENESNNNNNNNDDLSSNEHGSMVKQLSEAIVAAKALQLLDLSRNGLSVLDVEALYGSWSAKGCSTRKHVEDEIVHFSAGTKRCCRKPCCRRE</sequence>
<gene>
    <name evidence="2" type="ORF">LITE_LOCUS27179</name>
</gene>
<reference evidence="2" key="1">
    <citation type="submission" date="2022-08" db="EMBL/GenBank/DDBJ databases">
        <authorList>
            <person name="Gutierrez-Valencia J."/>
        </authorList>
    </citation>
    <scope>NUCLEOTIDE SEQUENCE</scope>
</reference>
<dbReference type="AlphaFoldDB" id="A0AAV0M7I3"/>
<dbReference type="SUPFAM" id="SSF52047">
    <property type="entry name" value="RNI-like"/>
    <property type="match status" value="1"/>
</dbReference>
<proteinExistence type="predicted"/>
<evidence type="ECO:0008006" key="4">
    <source>
        <dbReference type="Google" id="ProtNLM"/>
    </source>
</evidence>
<comment type="caution">
    <text evidence="2">The sequence shown here is derived from an EMBL/GenBank/DDBJ whole genome shotgun (WGS) entry which is preliminary data.</text>
</comment>
<dbReference type="GO" id="GO:0005634">
    <property type="term" value="C:nucleus"/>
    <property type="evidence" value="ECO:0007669"/>
    <property type="project" value="InterPro"/>
</dbReference>
<evidence type="ECO:0000256" key="1">
    <source>
        <dbReference type="SAM" id="MobiDB-lite"/>
    </source>
</evidence>
<accession>A0AAV0M7I3</accession>
<dbReference type="SMART" id="SM00368">
    <property type="entry name" value="LRR_RI"/>
    <property type="match status" value="5"/>
</dbReference>
<dbReference type="PANTHER" id="PTHR47684:SF1">
    <property type="entry name" value="PROTEIN TONSOKU"/>
    <property type="match status" value="1"/>
</dbReference>